<evidence type="ECO:0000256" key="4">
    <source>
        <dbReference type="ARBA" id="ARBA00022691"/>
    </source>
</evidence>
<evidence type="ECO:0000313" key="9">
    <source>
        <dbReference type="Proteomes" id="UP000078486"/>
    </source>
</evidence>
<dbReference type="InterPro" id="IPR050390">
    <property type="entry name" value="C5-Methyltransferase"/>
</dbReference>
<protein>
    <recommendedName>
        <fullName evidence="1">DNA (cytosine-5-)-methyltransferase</fullName>
        <ecNumber evidence="1">2.1.1.37</ecNumber>
    </recommendedName>
</protein>
<comment type="similarity">
    <text evidence="7">Belongs to the class I-like SAM-binding methyltransferase superfamily. C5-methyltransferase family.</text>
</comment>
<dbReference type="PROSITE" id="PS51679">
    <property type="entry name" value="SAM_MT_C5"/>
    <property type="match status" value="1"/>
</dbReference>
<dbReference type="Proteomes" id="UP000078486">
    <property type="component" value="Unassembled WGS sequence"/>
</dbReference>
<dbReference type="STRING" id="1184151.AW736_13720"/>
<dbReference type="GO" id="GO:0044027">
    <property type="term" value="P:negative regulation of gene expression via chromosomal CpG island methylation"/>
    <property type="evidence" value="ECO:0007669"/>
    <property type="project" value="TreeGrafter"/>
</dbReference>
<dbReference type="EMBL" id="LRRQ01000099">
    <property type="protein sequence ID" value="OAM89304.1"/>
    <property type="molecule type" value="Genomic_DNA"/>
</dbReference>
<comment type="caution">
    <text evidence="8">The sequence shown here is derived from an EMBL/GenBank/DDBJ whole genome shotgun (WGS) entry which is preliminary data.</text>
</comment>
<dbReference type="GO" id="GO:0003677">
    <property type="term" value="F:DNA binding"/>
    <property type="evidence" value="ECO:0007669"/>
    <property type="project" value="TreeGrafter"/>
</dbReference>
<keyword evidence="5" id="KW-0680">Restriction system</keyword>
<evidence type="ECO:0000313" key="8">
    <source>
        <dbReference type="EMBL" id="OAM89304.1"/>
    </source>
</evidence>
<dbReference type="OrthoDB" id="9813719at2"/>
<dbReference type="RefSeq" id="WP_068770753.1">
    <property type="nucleotide sequence ID" value="NZ_CP109796.1"/>
</dbReference>
<gene>
    <name evidence="8" type="ORF">AW736_13720</name>
</gene>
<dbReference type="PRINTS" id="PR00105">
    <property type="entry name" value="C5METTRFRASE"/>
</dbReference>
<dbReference type="AlphaFoldDB" id="A0A178IH12"/>
<dbReference type="GO" id="GO:0003886">
    <property type="term" value="F:DNA (cytosine-5-)-methyltransferase activity"/>
    <property type="evidence" value="ECO:0007669"/>
    <property type="project" value="UniProtKB-EC"/>
</dbReference>
<sequence length="301" mass="34259">MTPRVKSYFSGAGLMDLGLMRGGVNIVQSFEIDTKCCATLRANFTHEVRECDMRGKLVEDEAAGEVMVATYPCTRYSTAADISGRRTGDDLYLHFFRHVAIGRPEVYVLENVPGMKKFPVVMEAMTRLPGYYVVVFCPVDSAIWLPQRRERLIIFGARRHFSWRPPQAARRTRLRDVLERSPCLPEVPAYVRRRLSGAYRDRPIISDPARDDMAPTCVAHYSKDLSTRLVADRRWPGGARPYSVREYARLQGVPDSFRFVGSNSDAYRMIGNGVSVPVGEWVGRELCRYFNSATRERRGCE</sequence>
<keyword evidence="2 7" id="KW-0489">Methyltransferase</keyword>
<dbReference type="PANTHER" id="PTHR10629">
    <property type="entry name" value="CYTOSINE-SPECIFIC METHYLTRANSFERASE"/>
    <property type="match status" value="1"/>
</dbReference>
<dbReference type="Gene3D" id="3.90.120.10">
    <property type="entry name" value="DNA Methylase, subunit A, domain 2"/>
    <property type="match status" value="1"/>
</dbReference>
<comment type="catalytic activity">
    <reaction evidence="6">
        <text>a 2'-deoxycytidine in DNA + S-adenosyl-L-methionine = a 5-methyl-2'-deoxycytidine in DNA + S-adenosyl-L-homocysteine + H(+)</text>
        <dbReference type="Rhea" id="RHEA:13681"/>
        <dbReference type="Rhea" id="RHEA-COMP:11369"/>
        <dbReference type="Rhea" id="RHEA-COMP:11370"/>
        <dbReference type="ChEBI" id="CHEBI:15378"/>
        <dbReference type="ChEBI" id="CHEBI:57856"/>
        <dbReference type="ChEBI" id="CHEBI:59789"/>
        <dbReference type="ChEBI" id="CHEBI:85452"/>
        <dbReference type="ChEBI" id="CHEBI:85454"/>
        <dbReference type="EC" id="2.1.1.37"/>
    </reaction>
</comment>
<evidence type="ECO:0000256" key="5">
    <source>
        <dbReference type="ARBA" id="ARBA00022747"/>
    </source>
</evidence>
<accession>A0A178IH12</accession>
<name>A0A178IH12_9BACT</name>
<reference evidence="8 9" key="1">
    <citation type="submission" date="2016-01" db="EMBL/GenBank/DDBJ databases">
        <title>High potential of lignocellulose degradation of a new Verrucomicrobia species.</title>
        <authorList>
            <person name="Wang Y."/>
            <person name="Shi Y."/>
            <person name="Qiu Z."/>
            <person name="Liu S."/>
            <person name="Yang H."/>
        </authorList>
    </citation>
    <scope>NUCLEOTIDE SEQUENCE [LARGE SCALE GENOMIC DNA]</scope>
    <source>
        <strain evidence="8 9">TSB47</strain>
    </source>
</reference>
<keyword evidence="4 7" id="KW-0949">S-adenosyl-L-methionine</keyword>
<organism evidence="8 9">
    <name type="scientific">Termitidicoccus mucosus</name>
    <dbReference type="NCBI Taxonomy" id="1184151"/>
    <lineage>
        <taxon>Bacteria</taxon>
        <taxon>Pseudomonadati</taxon>
        <taxon>Verrucomicrobiota</taxon>
        <taxon>Opitutia</taxon>
        <taxon>Opitutales</taxon>
        <taxon>Opitutaceae</taxon>
        <taxon>Termitidicoccus</taxon>
    </lineage>
</organism>
<evidence type="ECO:0000256" key="3">
    <source>
        <dbReference type="ARBA" id="ARBA00022679"/>
    </source>
</evidence>
<evidence type="ECO:0000256" key="2">
    <source>
        <dbReference type="ARBA" id="ARBA00022603"/>
    </source>
</evidence>
<evidence type="ECO:0000256" key="1">
    <source>
        <dbReference type="ARBA" id="ARBA00011975"/>
    </source>
</evidence>
<dbReference type="PANTHER" id="PTHR10629:SF52">
    <property type="entry name" value="DNA (CYTOSINE-5)-METHYLTRANSFERASE 1"/>
    <property type="match status" value="1"/>
</dbReference>
<dbReference type="Gene3D" id="3.40.50.150">
    <property type="entry name" value="Vaccinia Virus protein VP39"/>
    <property type="match status" value="1"/>
</dbReference>
<dbReference type="SUPFAM" id="SSF53335">
    <property type="entry name" value="S-adenosyl-L-methionine-dependent methyltransferases"/>
    <property type="match status" value="1"/>
</dbReference>
<dbReference type="GO" id="GO:0032259">
    <property type="term" value="P:methylation"/>
    <property type="evidence" value="ECO:0007669"/>
    <property type="project" value="UniProtKB-KW"/>
</dbReference>
<evidence type="ECO:0000256" key="6">
    <source>
        <dbReference type="ARBA" id="ARBA00047422"/>
    </source>
</evidence>
<dbReference type="Pfam" id="PF00145">
    <property type="entry name" value="DNA_methylase"/>
    <property type="match status" value="2"/>
</dbReference>
<dbReference type="EC" id="2.1.1.37" evidence="1"/>
<keyword evidence="3 7" id="KW-0808">Transferase</keyword>
<proteinExistence type="inferred from homology"/>
<keyword evidence="9" id="KW-1185">Reference proteome</keyword>
<dbReference type="InterPro" id="IPR029063">
    <property type="entry name" value="SAM-dependent_MTases_sf"/>
</dbReference>
<evidence type="ECO:0000256" key="7">
    <source>
        <dbReference type="PROSITE-ProRule" id="PRU01016"/>
    </source>
</evidence>
<feature type="active site" evidence="7">
    <location>
        <position position="73"/>
    </location>
</feature>
<dbReference type="GO" id="GO:0009307">
    <property type="term" value="P:DNA restriction-modification system"/>
    <property type="evidence" value="ECO:0007669"/>
    <property type="project" value="UniProtKB-KW"/>
</dbReference>
<dbReference type="InterPro" id="IPR001525">
    <property type="entry name" value="C5_MeTfrase"/>
</dbReference>